<comment type="caution">
    <text evidence="1">The sequence shown here is derived from an EMBL/GenBank/DDBJ whole genome shotgun (WGS) entry which is preliminary data.</text>
</comment>
<dbReference type="GeneID" id="99734283"/>
<evidence type="ECO:0000313" key="1">
    <source>
        <dbReference type="EMBL" id="RBP10650.1"/>
    </source>
</evidence>
<dbReference type="Proteomes" id="UP000252124">
    <property type="component" value="Unassembled WGS sequence"/>
</dbReference>
<sequence>MRTNLEILLSDWGHRQDIRKDRALGYPTAAAFSKERVDHDGWGYSGPEACAADGDMLRIDAAINHLHPDMRVIITAHYVWAGPVKRKVDLLRTTRTAYYETLEYAHKQLSHTMGGSYATGYETKLSGHLAELSGCI</sequence>
<evidence type="ECO:0000313" key="2">
    <source>
        <dbReference type="Proteomes" id="UP000252124"/>
    </source>
</evidence>
<dbReference type="EMBL" id="QNRM01000025">
    <property type="protein sequence ID" value="RBP10650.1"/>
    <property type="molecule type" value="Genomic_DNA"/>
</dbReference>
<organism evidence="1 2">
    <name type="scientific">Achromobacter marplatensis</name>
    <dbReference type="NCBI Taxonomy" id="470868"/>
    <lineage>
        <taxon>Bacteria</taxon>
        <taxon>Pseudomonadati</taxon>
        <taxon>Pseudomonadota</taxon>
        <taxon>Betaproteobacteria</taxon>
        <taxon>Burkholderiales</taxon>
        <taxon>Alcaligenaceae</taxon>
        <taxon>Achromobacter</taxon>
    </lineage>
</organism>
<protein>
    <submittedName>
        <fullName evidence="1">Uncharacterized protein</fullName>
    </submittedName>
</protein>
<dbReference type="RefSeq" id="WP_088591485.1">
    <property type="nucleotide sequence ID" value="NZ_CADIJU010000031.1"/>
</dbReference>
<name>A0ABX9FZ15_9BURK</name>
<accession>A0ABX9FZ15</accession>
<reference evidence="1 2" key="1">
    <citation type="submission" date="2018-06" db="EMBL/GenBank/DDBJ databases">
        <title>Genomic Encyclopedia of Type Strains, Phase III (KMG-III): the genomes of soil and plant-associated and newly described type strains.</title>
        <authorList>
            <person name="Whitman W."/>
        </authorList>
    </citation>
    <scope>NUCLEOTIDE SEQUENCE [LARGE SCALE GENOMIC DNA]</scope>
    <source>
        <strain evidence="1 2">CECT 7342</strain>
    </source>
</reference>
<proteinExistence type="predicted"/>
<gene>
    <name evidence="1" type="ORF">DFP87_12513</name>
</gene>
<keyword evidence="2" id="KW-1185">Reference proteome</keyword>